<organism evidence="3 4">
    <name type="scientific">Luminiphilus syltensis NOR5-1B</name>
    <dbReference type="NCBI Taxonomy" id="565045"/>
    <lineage>
        <taxon>Bacteria</taxon>
        <taxon>Pseudomonadati</taxon>
        <taxon>Pseudomonadota</taxon>
        <taxon>Gammaproteobacteria</taxon>
        <taxon>Cellvibrionales</taxon>
        <taxon>Halieaceae</taxon>
        <taxon>Luminiphilus</taxon>
    </lineage>
</organism>
<dbReference type="InterPro" id="IPR011836">
    <property type="entry name" value="YhdP"/>
</dbReference>
<evidence type="ECO:0000313" key="4">
    <source>
        <dbReference type="Proteomes" id="UP000004699"/>
    </source>
</evidence>
<keyword evidence="1" id="KW-1133">Transmembrane helix</keyword>
<evidence type="ECO:0000259" key="2">
    <source>
        <dbReference type="Pfam" id="PF13116"/>
    </source>
</evidence>
<dbReference type="eggNOG" id="COG3164">
    <property type="taxonomic scope" value="Bacteria"/>
</dbReference>
<dbReference type="HOGENOM" id="CLU_003522_0_0_6"/>
<reference evidence="4" key="1">
    <citation type="journal article" date="2013" name="BMC Microbiol.">
        <title>Taxonomy and evolution of bacteriochlorophyll a-containing members of the OM60/NOR5 clade of marine gammaproteobacteria: description of Luminiphilus syltensis gen. nov., sp. nov., reclassification of Haliea rubra as Pseudohaliea rubra gen. nov., comb. nov., and emendation of Chromatocurvus halotolerans.</title>
        <authorList>
            <person name="Spring S."/>
            <person name="Riedel T."/>
            <person name="Sproer C."/>
            <person name="Yan S."/>
            <person name="Harder J."/>
            <person name="Fuchs B.M."/>
        </authorList>
    </citation>
    <scope>NUCLEOTIDE SEQUENCE [LARGE SCALE GENOMIC DNA]</scope>
    <source>
        <strain evidence="4">NOR51-B</strain>
    </source>
</reference>
<dbReference type="PANTHER" id="PTHR38690:SF1">
    <property type="entry name" value="PROTEASE"/>
    <property type="match status" value="1"/>
</dbReference>
<accession>B8KR93</accession>
<protein>
    <recommendedName>
        <fullName evidence="2">YhdP central domain-containing protein</fullName>
    </recommendedName>
</protein>
<dbReference type="InterPro" id="IPR025263">
    <property type="entry name" value="YhdP_central"/>
</dbReference>
<dbReference type="Pfam" id="PF13116">
    <property type="entry name" value="YhdP"/>
    <property type="match status" value="1"/>
</dbReference>
<keyword evidence="4" id="KW-1185">Reference proteome</keyword>
<dbReference type="OrthoDB" id="9762238at2"/>
<dbReference type="STRING" id="565045.NOR51B_67"/>
<dbReference type="EMBL" id="DS999411">
    <property type="protein sequence ID" value="EED34130.1"/>
    <property type="molecule type" value="Genomic_DNA"/>
</dbReference>
<dbReference type="Proteomes" id="UP000004699">
    <property type="component" value="Unassembled WGS sequence"/>
</dbReference>
<evidence type="ECO:0000256" key="1">
    <source>
        <dbReference type="SAM" id="Phobius"/>
    </source>
</evidence>
<feature type="domain" description="YhdP central" evidence="2">
    <location>
        <begin position="9"/>
        <end position="1245"/>
    </location>
</feature>
<keyword evidence="1" id="KW-0472">Membrane</keyword>
<dbReference type="PANTHER" id="PTHR38690">
    <property type="entry name" value="PROTEASE-RELATED"/>
    <property type="match status" value="1"/>
</dbReference>
<name>B8KR93_9GAMM</name>
<dbReference type="AlphaFoldDB" id="B8KR93"/>
<proteinExistence type="predicted"/>
<dbReference type="RefSeq" id="WP_009018878.1">
    <property type="nucleotide sequence ID" value="NZ_DS999411.1"/>
</dbReference>
<sequence>MVERIHRGVGRTIWYLLVAAAVALALYVSFARVLLSHLDGTRALWLEELVQRSGVEVDFAHISGDLEGFSPSFTLRDGDIDFTDNDDDHLRFDSATVVVDAWDSLVARQLRFRQVTLNGVRINVIVSDDNTASAPELVKLSDFLRSFERVDIAGSSLALRRGNAAPLSLGLDLTYRREGSFRRFNAVVSRNTVPALSLRGSGVGDPLRLDRFAGEIYASLSLGSLSDLASLVGLEVQGTGQTEVWYQVSDRRPSVAVRTELRDVVVSDSRGDDAQLRFSNVGFKGAIDLDSDDWRAQLEDILIAAGGEQLEVPRLQLRGDGKGTRVKVAALDLEQLERLTRLAGVLPERVAVVTERLSPTGVIRTADLLLDDWRAPLDSWSIVADVNSVSTRPYENVPGLSNISATLIGADSDIQAWIDSPGFVLELPQVYEQPLVFDRVTGRLAIRWDGADWLYLEDGLLNTSAPEHDARVQFGMDIPLKQGADPVAMNLTVAADSSSAMARDRYIPYTLNQSLLDWLDKAIPKGEVERALFIWRGGFLVDDPSLRSYQLGVGLSATTLAFDEKWPQIEDLAGTLLIDDARVSVWSDTARMAQAALDYVSVEAAVSSSSSPINIAASFFNNIDDGLSILERTPLVAGLEPLIDDISVSGHVAGDLALSIPLGSDARTRVDLDLSLRDASAYSQALDLRLSDLNGTFSYTDTRGFFGSGLEGRVFGSPVTGTIGGEVADSDDAPRFQMQLKSVLESTRVMDWLDLPETPAVRGASEVTVDIVVADESRVSVSSELVGIDIALPAPLGKQADEPTRVSVDFPLDDPSGEIPFFWYARAVGEVYREDGAITGALVDVTPSDQPFPLPKDGAPDSFTVTGFLPEIDITAWLGAKHTLDLDAASSSESYPAMAVKNLTVARVLFQGQNTGKLGVGLRQRENTDVISLEADWFQAEFLRPRSEGRSALLINTLDLERMPSRSREGGDPKPPVFDRPLEVVVANLIHRDESLGALRFQLETEPESGNLRATAVRGQLAGIYLDEGSEMIWWVPGEAVSGTSMTLAATLGDIGNTLEQLGSERVIETDSGELVARLSWPGTPGSLNLEGVQGELDLKLEKGAFLPVPAEASGLLKLIGVFNVSGLLARADITQLFDPGLTFDSATGAMTIGGGQLDVSELTLVGSGGDFKFDSDIDLIQETIDGELIVTLPLADNIPWVAALAGGLPIAAGAFLISKVFEDQVKQLTSGIYSVEGSLDEPIVKFERLFDATSTKTRSREQEAPEVETTQ</sequence>
<gene>
    <name evidence="3" type="ORF">NOR51B_67</name>
</gene>
<feature type="transmembrane region" description="Helical" evidence="1">
    <location>
        <begin position="12"/>
        <end position="35"/>
    </location>
</feature>
<keyword evidence="1" id="KW-0812">Transmembrane</keyword>
<evidence type="ECO:0000313" key="3">
    <source>
        <dbReference type="EMBL" id="EED34130.1"/>
    </source>
</evidence>